<feature type="compositionally biased region" description="Polar residues" evidence="1">
    <location>
        <begin position="707"/>
        <end position="716"/>
    </location>
</feature>
<name>A0AAW0BHA7_9AGAR</name>
<organism evidence="3 4">
    <name type="scientific">Favolaschia claudopus</name>
    <dbReference type="NCBI Taxonomy" id="2862362"/>
    <lineage>
        <taxon>Eukaryota</taxon>
        <taxon>Fungi</taxon>
        <taxon>Dikarya</taxon>
        <taxon>Basidiomycota</taxon>
        <taxon>Agaricomycotina</taxon>
        <taxon>Agaricomycetes</taxon>
        <taxon>Agaricomycetidae</taxon>
        <taxon>Agaricales</taxon>
        <taxon>Marasmiineae</taxon>
        <taxon>Mycenaceae</taxon>
        <taxon>Favolaschia</taxon>
    </lineage>
</organism>
<proteinExistence type="predicted"/>
<evidence type="ECO:0000313" key="4">
    <source>
        <dbReference type="Proteomes" id="UP001362999"/>
    </source>
</evidence>
<sequence length="723" mass="82068">MNVKKKITAAETLKQLQEDNRRKDREIARLNRENAQFAKKAAPERRKLIPKPKGEAGTGSGYNVQEAMGLEHDDERYNRLYQIVEDEVAAHLNLQNTISKQQPGAVDRAMEIIAGKYAFFRRFAGYWPIKDIMTKYLTNARSRRRVRDKLEKEAEKEDVRKAGGSLESDSDGDDAEAGEEEEEKQAKPEVKVRRRAKRARVESDSDSEELEEKPSKGKQAMSETQIKKQAKGAVRKRARQVVDDSEEEEEPKSARKLGKPKDAGKKKVEGNKDDETKPTKKPKQTSSERARQEAEGDDKENERKRVCRAIKRQEHGIKRKAKKEPDSPPLIKKVKTVSPPHLEDSEEEEPTPLQWSDLPPSCPSLPCDDLLPNEPNTQILGLFERRQALINEVGETGTGVKWLELEICSTIKKELNHEYLVSLAEKHHWPVTIDWNLIHSRILKHAPEILAMITDKKTLEESAIWTTFLECIDSNIYAFSKASSKKNYTNALLQARCGFYGPKGSLLLQSTLKRIMASEADSLAANLYHTLDSIIEDNPEAFDECDPDCELIELDDFISFILAPHTATLLMALDMDCDFEDANFHRDQSQEYGDLTQADDDDDPVLDVLHHRNIKASKLLNPDETYLSLPQERRPRPQPKPVVPKSKSEKATTSPPNGFKLSPADFEEVIFRIPLPILSYIQVKPKKLRKKESKPTAKLTRAASKPNPVTSDYGTRSKTKKEA</sequence>
<feature type="compositionally biased region" description="Acidic residues" evidence="1">
    <location>
        <begin position="168"/>
        <end position="183"/>
    </location>
</feature>
<feature type="compositionally biased region" description="Basic and acidic residues" evidence="1">
    <location>
        <begin position="286"/>
        <end position="304"/>
    </location>
</feature>
<comment type="caution">
    <text evidence="3">The sequence shown here is derived from an EMBL/GenBank/DDBJ whole genome shotgun (WGS) entry which is preliminary data.</text>
</comment>
<dbReference type="Proteomes" id="UP001362999">
    <property type="component" value="Unassembled WGS sequence"/>
</dbReference>
<dbReference type="AlphaFoldDB" id="A0AAW0BHA7"/>
<feature type="region of interest" description="Disordered" evidence="1">
    <location>
        <begin position="684"/>
        <end position="723"/>
    </location>
</feature>
<dbReference type="EMBL" id="JAWWNJ010000034">
    <property type="protein sequence ID" value="KAK7024727.1"/>
    <property type="molecule type" value="Genomic_DNA"/>
</dbReference>
<feature type="domain" description="Restriction of telomere capping protein 4 C-terminal" evidence="2">
    <location>
        <begin position="481"/>
        <end position="595"/>
    </location>
</feature>
<feature type="compositionally biased region" description="Basic and acidic residues" evidence="1">
    <location>
        <begin position="259"/>
        <end position="278"/>
    </location>
</feature>
<feature type="region of interest" description="Disordered" evidence="1">
    <location>
        <begin position="14"/>
        <end position="62"/>
    </location>
</feature>
<reference evidence="3 4" key="1">
    <citation type="journal article" date="2024" name="J Genomics">
        <title>Draft genome sequencing and assembly of Favolaschia claudopus CIRM-BRFM 2984 isolated from oak limbs.</title>
        <authorList>
            <person name="Navarro D."/>
            <person name="Drula E."/>
            <person name="Chaduli D."/>
            <person name="Cazenave R."/>
            <person name="Ahrendt S."/>
            <person name="Wang J."/>
            <person name="Lipzen A."/>
            <person name="Daum C."/>
            <person name="Barry K."/>
            <person name="Grigoriev I.V."/>
            <person name="Favel A."/>
            <person name="Rosso M.N."/>
            <person name="Martin F."/>
        </authorList>
    </citation>
    <scope>NUCLEOTIDE SEQUENCE [LARGE SCALE GENOMIC DNA]</scope>
    <source>
        <strain evidence="3 4">CIRM-BRFM 2984</strain>
    </source>
</reference>
<feature type="compositionally biased region" description="Basic residues" evidence="1">
    <location>
        <begin position="228"/>
        <end position="239"/>
    </location>
</feature>
<evidence type="ECO:0000259" key="2">
    <source>
        <dbReference type="Pfam" id="PF14474"/>
    </source>
</evidence>
<dbReference type="Pfam" id="PF14474">
    <property type="entry name" value="RTC4"/>
    <property type="match status" value="1"/>
</dbReference>
<protein>
    <recommendedName>
        <fullName evidence="2">Restriction of telomere capping protein 4 C-terminal domain-containing protein</fullName>
    </recommendedName>
</protein>
<dbReference type="InterPro" id="IPR028094">
    <property type="entry name" value="RTC4_C"/>
</dbReference>
<keyword evidence="4" id="KW-1185">Reference proteome</keyword>
<feature type="region of interest" description="Disordered" evidence="1">
    <location>
        <begin position="626"/>
        <end position="659"/>
    </location>
</feature>
<accession>A0AAW0BHA7</accession>
<feature type="compositionally biased region" description="Basic and acidic residues" evidence="1">
    <location>
        <begin position="16"/>
        <end position="32"/>
    </location>
</feature>
<gene>
    <name evidence="3" type="ORF">R3P38DRAFT_2950923</name>
</gene>
<feature type="region of interest" description="Disordered" evidence="1">
    <location>
        <begin position="143"/>
        <end position="359"/>
    </location>
</feature>
<evidence type="ECO:0000313" key="3">
    <source>
        <dbReference type="EMBL" id="KAK7024727.1"/>
    </source>
</evidence>
<evidence type="ECO:0000256" key="1">
    <source>
        <dbReference type="SAM" id="MobiDB-lite"/>
    </source>
</evidence>
<feature type="compositionally biased region" description="Basic and acidic residues" evidence="1">
    <location>
        <begin position="148"/>
        <end position="161"/>
    </location>
</feature>